<organism evidence="2 3">
    <name type="scientific">Capsicum annuum</name>
    <name type="common">Capsicum pepper</name>
    <dbReference type="NCBI Taxonomy" id="4072"/>
    <lineage>
        <taxon>Eukaryota</taxon>
        <taxon>Viridiplantae</taxon>
        <taxon>Streptophyta</taxon>
        <taxon>Embryophyta</taxon>
        <taxon>Tracheophyta</taxon>
        <taxon>Spermatophyta</taxon>
        <taxon>Magnoliopsida</taxon>
        <taxon>eudicotyledons</taxon>
        <taxon>Gunneridae</taxon>
        <taxon>Pentapetalae</taxon>
        <taxon>asterids</taxon>
        <taxon>lamiids</taxon>
        <taxon>Solanales</taxon>
        <taxon>Solanaceae</taxon>
        <taxon>Solanoideae</taxon>
        <taxon>Capsiceae</taxon>
        <taxon>Capsicum</taxon>
    </lineage>
</organism>
<keyword evidence="1" id="KW-0472">Membrane</keyword>
<keyword evidence="1" id="KW-0812">Transmembrane</keyword>
<dbReference type="Gene3D" id="1.25.40.10">
    <property type="entry name" value="Tetratricopeptide repeat domain"/>
    <property type="match status" value="1"/>
</dbReference>
<gene>
    <name evidence="2" type="ORF">T459_04608</name>
</gene>
<dbReference type="OMA" id="DEMIFIN"/>
<dbReference type="AlphaFoldDB" id="A0A2G3A5H5"/>
<reference evidence="2 3" key="2">
    <citation type="journal article" date="2017" name="Genome Biol.">
        <title>New reference genome sequences of hot pepper reveal the massive evolution of plant disease-resistance genes by retroduplication.</title>
        <authorList>
            <person name="Kim S."/>
            <person name="Park J."/>
            <person name="Yeom S.I."/>
            <person name="Kim Y.M."/>
            <person name="Seo E."/>
            <person name="Kim K.T."/>
            <person name="Kim M.S."/>
            <person name="Lee J.M."/>
            <person name="Cheong K."/>
            <person name="Shin H.S."/>
            <person name="Kim S.B."/>
            <person name="Han K."/>
            <person name="Lee J."/>
            <person name="Park M."/>
            <person name="Lee H.A."/>
            <person name="Lee H.Y."/>
            <person name="Lee Y."/>
            <person name="Oh S."/>
            <person name="Lee J.H."/>
            <person name="Choi E."/>
            <person name="Choi E."/>
            <person name="Lee S.E."/>
            <person name="Jeon J."/>
            <person name="Kim H."/>
            <person name="Choi G."/>
            <person name="Song H."/>
            <person name="Lee J."/>
            <person name="Lee S.C."/>
            <person name="Kwon J.K."/>
            <person name="Lee H.Y."/>
            <person name="Koo N."/>
            <person name="Hong Y."/>
            <person name="Kim R.W."/>
            <person name="Kang W.H."/>
            <person name="Huh J.H."/>
            <person name="Kang B.C."/>
            <person name="Yang T.J."/>
            <person name="Lee Y.H."/>
            <person name="Bennetzen J.L."/>
            <person name="Choi D."/>
        </authorList>
    </citation>
    <scope>NUCLEOTIDE SEQUENCE [LARGE SCALE GENOMIC DNA]</scope>
    <source>
        <strain evidence="3">cv. CM334</strain>
    </source>
</reference>
<dbReference type="PANTHER" id="PTHR24015:SF548">
    <property type="entry name" value="OS08G0340900 PROTEIN"/>
    <property type="match status" value="1"/>
</dbReference>
<dbReference type="GO" id="GO:0003723">
    <property type="term" value="F:RNA binding"/>
    <property type="evidence" value="ECO:0007669"/>
    <property type="project" value="InterPro"/>
</dbReference>
<dbReference type="EMBL" id="AYRZ02000002">
    <property type="protein sequence ID" value="PHT89495.1"/>
    <property type="molecule type" value="Genomic_DNA"/>
</dbReference>
<keyword evidence="1" id="KW-1133">Transmembrane helix</keyword>
<protein>
    <submittedName>
        <fullName evidence="2">Uncharacterized protein</fullName>
    </submittedName>
</protein>
<dbReference type="STRING" id="4072.A0A2G3A5H5"/>
<dbReference type="InterPro" id="IPR046960">
    <property type="entry name" value="PPR_At4g14850-like_plant"/>
</dbReference>
<sequence>MTQKTTILDEMIFINLLGACAIHATFNYGKKIHACILRTGTTMNAKLSNSLIDTYSKGGNVTYAKRIFKLAVDIDTILYISMIAGYALRGKSITILKNS</sequence>
<evidence type="ECO:0000256" key="1">
    <source>
        <dbReference type="SAM" id="Phobius"/>
    </source>
</evidence>
<keyword evidence="3" id="KW-1185">Reference proteome</keyword>
<dbReference type="Gramene" id="PHT89495">
    <property type="protein sequence ID" value="PHT89495"/>
    <property type="gene ID" value="T459_04608"/>
</dbReference>
<dbReference type="InterPro" id="IPR011990">
    <property type="entry name" value="TPR-like_helical_dom_sf"/>
</dbReference>
<evidence type="ECO:0000313" key="3">
    <source>
        <dbReference type="Proteomes" id="UP000222542"/>
    </source>
</evidence>
<proteinExistence type="predicted"/>
<name>A0A2G3A5H5_CAPAN</name>
<comment type="caution">
    <text evidence="2">The sequence shown here is derived from an EMBL/GenBank/DDBJ whole genome shotgun (WGS) entry which is preliminary data.</text>
</comment>
<accession>A0A2G3A5H5</accession>
<dbReference type="Proteomes" id="UP000222542">
    <property type="component" value="Unassembled WGS sequence"/>
</dbReference>
<evidence type="ECO:0000313" key="2">
    <source>
        <dbReference type="EMBL" id="PHT89495.1"/>
    </source>
</evidence>
<reference evidence="2 3" key="1">
    <citation type="journal article" date="2014" name="Nat. Genet.">
        <title>Genome sequence of the hot pepper provides insights into the evolution of pungency in Capsicum species.</title>
        <authorList>
            <person name="Kim S."/>
            <person name="Park M."/>
            <person name="Yeom S.I."/>
            <person name="Kim Y.M."/>
            <person name="Lee J.M."/>
            <person name="Lee H.A."/>
            <person name="Seo E."/>
            <person name="Choi J."/>
            <person name="Cheong K."/>
            <person name="Kim K.T."/>
            <person name="Jung K."/>
            <person name="Lee G.W."/>
            <person name="Oh S.K."/>
            <person name="Bae C."/>
            <person name="Kim S.B."/>
            <person name="Lee H.Y."/>
            <person name="Kim S.Y."/>
            <person name="Kim M.S."/>
            <person name="Kang B.C."/>
            <person name="Jo Y.D."/>
            <person name="Yang H.B."/>
            <person name="Jeong H.J."/>
            <person name="Kang W.H."/>
            <person name="Kwon J.K."/>
            <person name="Shin C."/>
            <person name="Lim J.Y."/>
            <person name="Park J.H."/>
            <person name="Huh J.H."/>
            <person name="Kim J.S."/>
            <person name="Kim B.D."/>
            <person name="Cohen O."/>
            <person name="Paran I."/>
            <person name="Suh M.C."/>
            <person name="Lee S.B."/>
            <person name="Kim Y.K."/>
            <person name="Shin Y."/>
            <person name="Noh S.J."/>
            <person name="Park J."/>
            <person name="Seo Y.S."/>
            <person name="Kwon S.Y."/>
            <person name="Kim H.A."/>
            <person name="Park J.M."/>
            <person name="Kim H.J."/>
            <person name="Choi S.B."/>
            <person name="Bosland P.W."/>
            <person name="Reeves G."/>
            <person name="Jo S.H."/>
            <person name="Lee B.W."/>
            <person name="Cho H.T."/>
            <person name="Choi H.S."/>
            <person name="Lee M.S."/>
            <person name="Yu Y."/>
            <person name="Do Choi Y."/>
            <person name="Park B.S."/>
            <person name="van Deynze A."/>
            <person name="Ashrafi H."/>
            <person name="Hill T."/>
            <person name="Kim W.T."/>
            <person name="Pai H.S."/>
            <person name="Ahn H.K."/>
            <person name="Yeam I."/>
            <person name="Giovannoni J.J."/>
            <person name="Rose J.K."/>
            <person name="Sorensen I."/>
            <person name="Lee S.J."/>
            <person name="Kim R.W."/>
            <person name="Choi I.Y."/>
            <person name="Choi B.S."/>
            <person name="Lim J.S."/>
            <person name="Lee Y.H."/>
            <person name="Choi D."/>
        </authorList>
    </citation>
    <scope>NUCLEOTIDE SEQUENCE [LARGE SCALE GENOMIC DNA]</scope>
    <source>
        <strain evidence="3">cv. CM334</strain>
    </source>
</reference>
<dbReference type="GO" id="GO:0009451">
    <property type="term" value="P:RNA modification"/>
    <property type="evidence" value="ECO:0007669"/>
    <property type="project" value="InterPro"/>
</dbReference>
<feature type="transmembrane region" description="Helical" evidence="1">
    <location>
        <begin position="12"/>
        <end position="29"/>
    </location>
</feature>
<dbReference type="PANTHER" id="PTHR24015">
    <property type="entry name" value="OS07G0578800 PROTEIN-RELATED"/>
    <property type="match status" value="1"/>
</dbReference>